<gene>
    <name evidence="2" type="ORF">CEXT_683181</name>
</gene>
<proteinExistence type="predicted"/>
<sequence>MSSQYRYQYQYRLTSVTFSQIWQVFPETHHHVQASWLPQPQVPRQADLGLHALSGCRRRPGQELPHAQAHDPGGAVLQAVDLRPHGGLPQDPDGPDARGLQQRQDAADPGLHPGEPGAGEGGAPHAAELFRNTSPE</sequence>
<accession>A0AAV4V7Z2</accession>
<keyword evidence="3" id="KW-1185">Reference proteome</keyword>
<feature type="region of interest" description="Disordered" evidence="1">
    <location>
        <begin position="81"/>
        <end position="136"/>
    </location>
</feature>
<protein>
    <submittedName>
        <fullName evidence="2">Uncharacterized protein</fullName>
    </submittedName>
</protein>
<dbReference type="EMBL" id="BPLR01014109">
    <property type="protein sequence ID" value="GIY66355.1"/>
    <property type="molecule type" value="Genomic_DNA"/>
</dbReference>
<dbReference type="AlphaFoldDB" id="A0AAV4V7Z2"/>
<name>A0AAV4V7Z2_CAEEX</name>
<evidence type="ECO:0000313" key="2">
    <source>
        <dbReference type="EMBL" id="GIY66355.1"/>
    </source>
</evidence>
<comment type="caution">
    <text evidence="2">The sequence shown here is derived from an EMBL/GenBank/DDBJ whole genome shotgun (WGS) entry which is preliminary data.</text>
</comment>
<dbReference type="Proteomes" id="UP001054945">
    <property type="component" value="Unassembled WGS sequence"/>
</dbReference>
<organism evidence="2 3">
    <name type="scientific">Caerostris extrusa</name>
    <name type="common">Bark spider</name>
    <name type="synonym">Caerostris bankana</name>
    <dbReference type="NCBI Taxonomy" id="172846"/>
    <lineage>
        <taxon>Eukaryota</taxon>
        <taxon>Metazoa</taxon>
        <taxon>Ecdysozoa</taxon>
        <taxon>Arthropoda</taxon>
        <taxon>Chelicerata</taxon>
        <taxon>Arachnida</taxon>
        <taxon>Araneae</taxon>
        <taxon>Araneomorphae</taxon>
        <taxon>Entelegynae</taxon>
        <taxon>Araneoidea</taxon>
        <taxon>Araneidae</taxon>
        <taxon>Caerostris</taxon>
    </lineage>
</organism>
<reference evidence="2 3" key="1">
    <citation type="submission" date="2021-06" db="EMBL/GenBank/DDBJ databases">
        <title>Caerostris extrusa draft genome.</title>
        <authorList>
            <person name="Kono N."/>
            <person name="Arakawa K."/>
        </authorList>
    </citation>
    <scope>NUCLEOTIDE SEQUENCE [LARGE SCALE GENOMIC DNA]</scope>
</reference>
<evidence type="ECO:0000313" key="3">
    <source>
        <dbReference type="Proteomes" id="UP001054945"/>
    </source>
</evidence>
<evidence type="ECO:0000256" key="1">
    <source>
        <dbReference type="SAM" id="MobiDB-lite"/>
    </source>
</evidence>